<evidence type="ECO:0000313" key="2">
    <source>
        <dbReference type="EMBL" id="KAK9125483.1"/>
    </source>
</evidence>
<sequence length="69" mass="7797">MAVRRRSAAAQRRGVRRMKGGSAAAVRRALRRPTAAVRVLERWLRCGNERRDGGGGVEPGSEKRERRRE</sequence>
<dbReference type="EMBL" id="JBBNAG010000006">
    <property type="protein sequence ID" value="KAK9125483.1"/>
    <property type="molecule type" value="Genomic_DNA"/>
</dbReference>
<feature type="compositionally biased region" description="Basic residues" evidence="1">
    <location>
        <begin position="1"/>
        <end position="19"/>
    </location>
</feature>
<accession>A0AAP0P095</accession>
<organism evidence="2 3">
    <name type="scientific">Stephania cephalantha</name>
    <dbReference type="NCBI Taxonomy" id="152367"/>
    <lineage>
        <taxon>Eukaryota</taxon>
        <taxon>Viridiplantae</taxon>
        <taxon>Streptophyta</taxon>
        <taxon>Embryophyta</taxon>
        <taxon>Tracheophyta</taxon>
        <taxon>Spermatophyta</taxon>
        <taxon>Magnoliopsida</taxon>
        <taxon>Ranunculales</taxon>
        <taxon>Menispermaceae</taxon>
        <taxon>Menispermoideae</taxon>
        <taxon>Cissampelideae</taxon>
        <taxon>Stephania</taxon>
    </lineage>
</organism>
<proteinExistence type="predicted"/>
<protein>
    <submittedName>
        <fullName evidence="2">Uncharacterized protein</fullName>
    </submittedName>
</protein>
<evidence type="ECO:0000256" key="1">
    <source>
        <dbReference type="SAM" id="MobiDB-lite"/>
    </source>
</evidence>
<gene>
    <name evidence="2" type="ORF">Scep_014329</name>
</gene>
<name>A0AAP0P095_9MAGN</name>
<comment type="caution">
    <text evidence="2">The sequence shown here is derived from an EMBL/GenBank/DDBJ whole genome shotgun (WGS) entry which is preliminary data.</text>
</comment>
<feature type="region of interest" description="Disordered" evidence="1">
    <location>
        <begin position="1"/>
        <end position="27"/>
    </location>
</feature>
<reference evidence="2 3" key="1">
    <citation type="submission" date="2024-01" db="EMBL/GenBank/DDBJ databases">
        <title>Genome assemblies of Stephania.</title>
        <authorList>
            <person name="Yang L."/>
        </authorList>
    </citation>
    <scope>NUCLEOTIDE SEQUENCE [LARGE SCALE GENOMIC DNA]</scope>
    <source>
        <strain evidence="2">JXDWG</strain>
        <tissue evidence="2">Leaf</tissue>
    </source>
</reference>
<dbReference type="Proteomes" id="UP001419268">
    <property type="component" value="Unassembled WGS sequence"/>
</dbReference>
<dbReference type="AlphaFoldDB" id="A0AAP0P095"/>
<feature type="region of interest" description="Disordered" evidence="1">
    <location>
        <begin position="48"/>
        <end position="69"/>
    </location>
</feature>
<keyword evidence="3" id="KW-1185">Reference proteome</keyword>
<evidence type="ECO:0000313" key="3">
    <source>
        <dbReference type="Proteomes" id="UP001419268"/>
    </source>
</evidence>
<feature type="compositionally biased region" description="Basic and acidic residues" evidence="1">
    <location>
        <begin position="60"/>
        <end position="69"/>
    </location>
</feature>